<sequence length="82" mass="9516">MSKQKINNGLCAVKNCNKDPNVFWSLTQLAMKKAIVNNGIWCNVNAFLEYLNSEKDINFDNLKEDENDENDIIDKNDFEKED</sequence>
<evidence type="ECO:0000313" key="1">
    <source>
        <dbReference type="EMBL" id="CAG8574216.1"/>
    </source>
</evidence>
<protein>
    <submittedName>
        <fullName evidence="1">10207_t:CDS:1</fullName>
    </submittedName>
</protein>
<proteinExistence type="predicted"/>
<feature type="non-terminal residue" evidence="1">
    <location>
        <position position="82"/>
    </location>
</feature>
<comment type="caution">
    <text evidence="1">The sequence shown here is derived from an EMBL/GenBank/DDBJ whole genome shotgun (WGS) entry which is preliminary data.</text>
</comment>
<organism evidence="1 2">
    <name type="scientific">Cetraspora pellucida</name>
    <dbReference type="NCBI Taxonomy" id="1433469"/>
    <lineage>
        <taxon>Eukaryota</taxon>
        <taxon>Fungi</taxon>
        <taxon>Fungi incertae sedis</taxon>
        <taxon>Mucoromycota</taxon>
        <taxon>Glomeromycotina</taxon>
        <taxon>Glomeromycetes</taxon>
        <taxon>Diversisporales</taxon>
        <taxon>Gigasporaceae</taxon>
        <taxon>Cetraspora</taxon>
    </lineage>
</organism>
<dbReference type="EMBL" id="CAJVPW010006871">
    <property type="protein sequence ID" value="CAG8574216.1"/>
    <property type="molecule type" value="Genomic_DNA"/>
</dbReference>
<dbReference type="Proteomes" id="UP000789366">
    <property type="component" value="Unassembled WGS sequence"/>
</dbReference>
<gene>
    <name evidence="1" type="ORF">SPELUC_LOCUS6109</name>
</gene>
<accession>A0ACA9M7Z2</accession>
<evidence type="ECO:0000313" key="2">
    <source>
        <dbReference type="Proteomes" id="UP000789366"/>
    </source>
</evidence>
<keyword evidence="2" id="KW-1185">Reference proteome</keyword>
<name>A0ACA9M7Z2_9GLOM</name>
<reference evidence="1" key="1">
    <citation type="submission" date="2021-06" db="EMBL/GenBank/DDBJ databases">
        <authorList>
            <person name="Kallberg Y."/>
            <person name="Tangrot J."/>
            <person name="Rosling A."/>
        </authorList>
    </citation>
    <scope>NUCLEOTIDE SEQUENCE</scope>
    <source>
        <strain evidence="1">28 12/20/2015</strain>
    </source>
</reference>